<dbReference type="PANTHER" id="PTHR33096">
    <property type="entry name" value="CXC2 DOMAIN-CONTAINING PROTEIN"/>
    <property type="match status" value="1"/>
</dbReference>
<dbReference type="EMBL" id="JARKIF010000009">
    <property type="protein sequence ID" value="KAJ7630194.1"/>
    <property type="molecule type" value="Genomic_DNA"/>
</dbReference>
<proteinExistence type="predicted"/>
<reference evidence="2" key="1">
    <citation type="submission" date="2023-03" db="EMBL/GenBank/DDBJ databases">
        <title>Massive genome expansion in bonnet fungi (Mycena s.s.) driven by repeated elements and novel gene families across ecological guilds.</title>
        <authorList>
            <consortium name="Lawrence Berkeley National Laboratory"/>
            <person name="Harder C.B."/>
            <person name="Miyauchi S."/>
            <person name="Viragh M."/>
            <person name="Kuo A."/>
            <person name="Thoen E."/>
            <person name="Andreopoulos B."/>
            <person name="Lu D."/>
            <person name="Skrede I."/>
            <person name="Drula E."/>
            <person name="Henrissat B."/>
            <person name="Morin E."/>
            <person name="Kohler A."/>
            <person name="Barry K."/>
            <person name="LaButti K."/>
            <person name="Morin E."/>
            <person name="Salamov A."/>
            <person name="Lipzen A."/>
            <person name="Mereny Z."/>
            <person name="Hegedus B."/>
            <person name="Baldrian P."/>
            <person name="Stursova M."/>
            <person name="Weitz H."/>
            <person name="Taylor A."/>
            <person name="Grigoriev I.V."/>
            <person name="Nagy L.G."/>
            <person name="Martin F."/>
            <person name="Kauserud H."/>
        </authorList>
    </citation>
    <scope>NUCLEOTIDE SEQUENCE</scope>
    <source>
        <strain evidence="2">9284</strain>
    </source>
</reference>
<feature type="region of interest" description="Disordered" evidence="1">
    <location>
        <begin position="894"/>
        <end position="953"/>
    </location>
</feature>
<feature type="compositionally biased region" description="Basic and acidic residues" evidence="1">
    <location>
        <begin position="1059"/>
        <end position="1079"/>
    </location>
</feature>
<evidence type="ECO:0008006" key="4">
    <source>
        <dbReference type="Google" id="ProtNLM"/>
    </source>
</evidence>
<organism evidence="2 3">
    <name type="scientific">Roridomyces roridus</name>
    <dbReference type="NCBI Taxonomy" id="1738132"/>
    <lineage>
        <taxon>Eukaryota</taxon>
        <taxon>Fungi</taxon>
        <taxon>Dikarya</taxon>
        <taxon>Basidiomycota</taxon>
        <taxon>Agaricomycotina</taxon>
        <taxon>Agaricomycetes</taxon>
        <taxon>Agaricomycetidae</taxon>
        <taxon>Agaricales</taxon>
        <taxon>Marasmiineae</taxon>
        <taxon>Mycenaceae</taxon>
        <taxon>Roridomyces</taxon>
    </lineage>
</organism>
<dbReference type="Pfam" id="PF18758">
    <property type="entry name" value="KDZ"/>
    <property type="match status" value="1"/>
</dbReference>
<feature type="region of interest" description="Disordered" evidence="1">
    <location>
        <begin position="1059"/>
        <end position="1086"/>
    </location>
</feature>
<sequence length="1086" mass="123088">MSVTTTEDPCVVPPAKKVRMGARAMEEYQDARAITRRETWEVMSVTNHQNLQALQELAADNTLNPANFPGVNAVDSVLNGTEQALISHAGGEVGDTLEDIIELTERARTRCKDTRTRRDRTQRRNNAFLAQMPDILRAYSSFRAWGKPVEEADNDPELLHVLVVDLFTEHSENLVLPKGCGGFSAALVRLGLVPSAPWTPSVVFTMATLDLYRVSHARCPQFSIYAFTKTLADLHGVPPRSTMHQHFSIAFDLYLDLRRRTETQVLRSLGRDSPAWRMKNCCPACTYKLEGEDQLIFSMLVTMDGNDSLKRVLRRGPDADGPGNSNERYDDRDASDGYYLPRDKVDEWARKRLADVLPTDDNGEENPCKERWKNMVNDVTAKMWGIFDETGIFLCLCRHGFALVLVDMLRSGELSKYPLAVVEHLLKHFGVDLGVGYDIGCHFCTTLDKSELGPEARESRLRCLVGAFHGHAHNRLCQVCFLALYVKGLGIEDLEGCERRFSRSNALAGCCRRASRFHRQQEITAYFKHTDDFDVYANLATFLCSNYEQALKILDDEGIVRRMMWAEDVVDGDEFVQALADEKAYLQELYKSSKTTVETPATRYVAALDDDSANATKVAQCRAAVRQAQSDAAAFTPGKSKADIALRHALEKRERTATVLADLERELNITTRWTVEHPSYKAAQKEARWLEYQRALDRLELLVVERLFELTKMNQSGTGYRLQDEKAHSQVSASPFQGSAECGGQIQCRRRYSNPPPRDPVDIEKVLEYAFLADFDLLRHSHHGVGQQYWARPAYRSVMNRWFRLERAREEINRLDIEIRRFVTWMRDEGAFLRKREAALRRSEGKTEEQAEADHELAVLLEEYRMRRERFEQSHMMRLWALKRKWGDRCTASLTPGVPLVPVSGPAAGGEGDMDVDEETPREPGLAGAEEGEGKALDDDDDSDAEGDDAHDEQVSEMLFRLTGLGIDAEERGESPKGAKSSGMVTHDDTRRASTDSSSSDSTTIDTEGEWKAHNLPRFEKLKRKFDRVNEGDKKSERAARYAEKLVDLMKEFARTHPNAAERTKWEKRADDFKRRGPEARMGARS</sequence>
<dbReference type="AlphaFoldDB" id="A0AAD7BT80"/>
<gene>
    <name evidence="2" type="ORF">FB45DRAFT_866738</name>
</gene>
<comment type="caution">
    <text evidence="2">The sequence shown here is derived from an EMBL/GenBank/DDBJ whole genome shotgun (WGS) entry which is preliminary data.</text>
</comment>
<feature type="region of interest" description="Disordered" evidence="1">
    <location>
        <begin position="312"/>
        <end position="337"/>
    </location>
</feature>
<feature type="region of interest" description="Disordered" evidence="1">
    <location>
        <begin position="965"/>
        <end position="1012"/>
    </location>
</feature>
<protein>
    <recommendedName>
        <fullName evidence="4">CxC1-like cysteine cluster associated with KDZ transposases domain-containing protein</fullName>
    </recommendedName>
</protein>
<evidence type="ECO:0000313" key="2">
    <source>
        <dbReference type="EMBL" id="KAJ7630194.1"/>
    </source>
</evidence>
<feature type="compositionally biased region" description="Low complexity" evidence="1">
    <location>
        <begin position="995"/>
        <end position="1006"/>
    </location>
</feature>
<feature type="compositionally biased region" description="Acidic residues" evidence="1">
    <location>
        <begin position="938"/>
        <end position="951"/>
    </location>
</feature>
<dbReference type="Proteomes" id="UP001221142">
    <property type="component" value="Unassembled WGS sequence"/>
</dbReference>
<accession>A0AAD7BT80</accession>
<evidence type="ECO:0000313" key="3">
    <source>
        <dbReference type="Proteomes" id="UP001221142"/>
    </source>
</evidence>
<dbReference type="PANTHER" id="PTHR33096:SF1">
    <property type="entry name" value="CXC1-LIKE CYSTEINE CLUSTER ASSOCIATED WITH KDZ TRANSPOSASES DOMAIN-CONTAINING PROTEIN"/>
    <property type="match status" value="1"/>
</dbReference>
<name>A0AAD7BT80_9AGAR</name>
<evidence type="ECO:0000256" key="1">
    <source>
        <dbReference type="SAM" id="MobiDB-lite"/>
    </source>
</evidence>
<keyword evidence="3" id="KW-1185">Reference proteome</keyword>
<feature type="compositionally biased region" description="Basic and acidic residues" evidence="1">
    <location>
        <begin position="327"/>
        <end position="337"/>
    </location>
</feature>
<dbReference type="InterPro" id="IPR040521">
    <property type="entry name" value="KDZ"/>
</dbReference>